<evidence type="ECO:0000256" key="1">
    <source>
        <dbReference type="SAM" id="MobiDB-lite"/>
    </source>
</evidence>
<evidence type="ECO:0000259" key="3">
    <source>
        <dbReference type="SMART" id="SM00278"/>
    </source>
</evidence>
<dbReference type="GO" id="GO:0015627">
    <property type="term" value="C:type II protein secretion system complex"/>
    <property type="evidence" value="ECO:0007669"/>
    <property type="project" value="TreeGrafter"/>
</dbReference>
<dbReference type="Pfam" id="PF10531">
    <property type="entry name" value="SLBB"/>
    <property type="match status" value="1"/>
</dbReference>
<dbReference type="InterPro" id="IPR004509">
    <property type="entry name" value="Competence_ComEA_HhH"/>
</dbReference>
<dbReference type="Gene3D" id="1.10.150.320">
    <property type="entry name" value="Photosystem II 12 kDa extrinsic protein"/>
    <property type="match status" value="1"/>
</dbReference>
<keyword evidence="2" id="KW-0472">Membrane</keyword>
<feature type="domain" description="Helix-hairpin-helix DNA-binding motif class 1" evidence="3">
    <location>
        <begin position="192"/>
        <end position="211"/>
    </location>
</feature>
<dbReference type="InterPro" id="IPR019554">
    <property type="entry name" value="Soluble_ligand-bd"/>
</dbReference>
<reference evidence="4 5" key="2">
    <citation type="submission" date="2007-04" db="EMBL/GenBank/DDBJ databases">
        <authorList>
            <person name="Fulton L."/>
            <person name="Clifton S."/>
            <person name="Fulton B."/>
            <person name="Xu J."/>
            <person name="Minx P."/>
            <person name="Mardis E.R."/>
            <person name="Wilson R.K."/>
        </authorList>
    </citation>
    <scope>NUCLEOTIDE SEQUENCE [LARGE SCALE GENOMIC DNA]</scope>
    <source>
        <strain evidence="5">ATCC 25986 / DSM 3979 / JCM 10188 / KCTC 3647 / NCTC 11838 / VPI 1003</strain>
    </source>
</reference>
<sequence>MVLGGFAMAQREQHERVKKMDRWADKLLGHKAVVMAILVVIAMASGLAMANLGGGTGGVSFERTDGSGSLVEPGSGDASSGKTSEGSSSKASAAAEVYVDVDGAVVSPGVYRVKDGARVAQAIDAAGGLAPEADVTGLNRASKVVDGQKIHVPTVGEQQASIAEAGVDGGASASLGVSGATGLVNINTASAAELQTLSGIGPSMAQSIIDERTKNGAFASVDDLMRVSGIGEKKLAKIKDCICV</sequence>
<accession>A4EC57</accession>
<proteinExistence type="predicted"/>
<dbReference type="InterPro" id="IPR051675">
    <property type="entry name" value="Endo/Exo/Phosphatase_dom_1"/>
</dbReference>
<dbReference type="Gene3D" id="3.10.560.10">
    <property type="entry name" value="Outer membrane lipoprotein wza domain like"/>
    <property type="match status" value="1"/>
</dbReference>
<dbReference type="InterPro" id="IPR010994">
    <property type="entry name" value="RuvA_2-like"/>
</dbReference>
<dbReference type="SMART" id="SM00278">
    <property type="entry name" value="HhH1"/>
    <property type="match status" value="2"/>
</dbReference>
<name>A4EC57_COLAA</name>
<dbReference type="Pfam" id="PF12836">
    <property type="entry name" value="HHH_3"/>
    <property type="match status" value="1"/>
</dbReference>
<keyword evidence="2" id="KW-0812">Transmembrane</keyword>
<feature type="transmembrane region" description="Helical" evidence="2">
    <location>
        <begin position="32"/>
        <end position="53"/>
    </location>
</feature>
<gene>
    <name evidence="4" type="ORF">COLAER_02036</name>
</gene>
<dbReference type="GO" id="GO:0015628">
    <property type="term" value="P:protein secretion by the type II secretion system"/>
    <property type="evidence" value="ECO:0007669"/>
    <property type="project" value="TreeGrafter"/>
</dbReference>
<evidence type="ECO:0000313" key="5">
    <source>
        <dbReference type="Proteomes" id="UP000002979"/>
    </source>
</evidence>
<keyword evidence="2" id="KW-1133">Transmembrane helix</keyword>
<dbReference type="AlphaFoldDB" id="A4EC57"/>
<feature type="compositionally biased region" description="Low complexity" evidence="1">
    <location>
        <begin position="78"/>
        <end position="89"/>
    </location>
</feature>
<organism evidence="4 5">
    <name type="scientific">Collinsella aerofaciens (strain ATCC 25986 / DSM 3979 / JCM 10188 / KCTC 3647 / NCTC 11838 / VPI 1003)</name>
    <dbReference type="NCBI Taxonomy" id="411903"/>
    <lineage>
        <taxon>Bacteria</taxon>
        <taxon>Bacillati</taxon>
        <taxon>Actinomycetota</taxon>
        <taxon>Coriobacteriia</taxon>
        <taxon>Coriobacteriales</taxon>
        <taxon>Coriobacteriaceae</taxon>
        <taxon>Collinsella</taxon>
    </lineage>
</organism>
<protein>
    <submittedName>
        <fullName evidence="4">ComEA protein</fullName>
    </submittedName>
</protein>
<dbReference type="PANTHER" id="PTHR21180:SF32">
    <property type="entry name" value="ENDONUCLEASE_EXONUCLEASE_PHOSPHATASE FAMILY DOMAIN-CONTAINING PROTEIN 1"/>
    <property type="match status" value="1"/>
</dbReference>
<comment type="caution">
    <text evidence="4">The sequence shown here is derived from an EMBL/GenBank/DDBJ whole genome shotgun (WGS) entry which is preliminary data.</text>
</comment>
<dbReference type="GO" id="GO:0003677">
    <property type="term" value="F:DNA binding"/>
    <property type="evidence" value="ECO:0007669"/>
    <property type="project" value="InterPro"/>
</dbReference>
<reference evidence="4 5" key="1">
    <citation type="submission" date="2007-01" db="EMBL/GenBank/DDBJ databases">
        <title>Draft genome sequence of Collinsella aerofaciens (ATCC 25986).</title>
        <authorList>
            <person name="Sudarsanam P."/>
            <person name="Ley R."/>
            <person name="Guruge J."/>
            <person name="Turnbaugh P.J."/>
            <person name="Mahowald M."/>
            <person name="Liep D."/>
            <person name="Gordon J."/>
        </authorList>
    </citation>
    <scope>NUCLEOTIDE SEQUENCE [LARGE SCALE GENOMIC DNA]</scope>
    <source>
        <strain evidence="5">ATCC 25986 / DSM 3979 / JCM 10188 / KCTC 3647 / NCTC 11838 / VPI 1003</strain>
    </source>
</reference>
<feature type="domain" description="Helix-hairpin-helix DNA-binding motif class 1" evidence="3">
    <location>
        <begin position="222"/>
        <end position="241"/>
    </location>
</feature>
<dbReference type="Proteomes" id="UP000002979">
    <property type="component" value="Unassembled WGS sequence"/>
</dbReference>
<dbReference type="NCBIfam" id="TIGR00426">
    <property type="entry name" value="competence protein ComEA helix-hairpin-helix repeat region"/>
    <property type="match status" value="1"/>
</dbReference>
<dbReference type="GO" id="GO:0006281">
    <property type="term" value="P:DNA repair"/>
    <property type="evidence" value="ECO:0007669"/>
    <property type="project" value="InterPro"/>
</dbReference>
<evidence type="ECO:0000256" key="2">
    <source>
        <dbReference type="SAM" id="Phobius"/>
    </source>
</evidence>
<feature type="region of interest" description="Disordered" evidence="1">
    <location>
        <begin position="63"/>
        <end position="89"/>
    </location>
</feature>
<evidence type="ECO:0000313" key="4">
    <source>
        <dbReference type="EMBL" id="EBA38757.1"/>
    </source>
</evidence>
<dbReference type="EMBL" id="AAVN02000010">
    <property type="protein sequence ID" value="EBA38757.1"/>
    <property type="molecule type" value="Genomic_DNA"/>
</dbReference>
<dbReference type="InterPro" id="IPR003583">
    <property type="entry name" value="Hlx-hairpin-Hlx_DNA-bd_motif"/>
</dbReference>
<dbReference type="PANTHER" id="PTHR21180">
    <property type="entry name" value="ENDONUCLEASE/EXONUCLEASE/PHOSPHATASE FAMILY DOMAIN-CONTAINING PROTEIN 1"/>
    <property type="match status" value="1"/>
</dbReference>
<dbReference type="SUPFAM" id="SSF47781">
    <property type="entry name" value="RuvA domain 2-like"/>
    <property type="match status" value="1"/>
</dbReference>